<gene>
    <name evidence="11" type="ORF">MEDL_31877</name>
</gene>
<evidence type="ECO:0000256" key="8">
    <source>
        <dbReference type="ARBA" id="ARBA00053284"/>
    </source>
</evidence>
<dbReference type="Proteomes" id="UP000683360">
    <property type="component" value="Unassembled WGS sequence"/>
</dbReference>
<dbReference type="InterPro" id="IPR036882">
    <property type="entry name" value="Alba-like_dom_sf"/>
</dbReference>
<keyword evidence="11" id="KW-0378">Hydrolase</keyword>
<organism evidence="11 12">
    <name type="scientific">Mytilus edulis</name>
    <name type="common">Blue mussel</name>
    <dbReference type="NCBI Taxonomy" id="6550"/>
    <lineage>
        <taxon>Eukaryota</taxon>
        <taxon>Metazoa</taxon>
        <taxon>Spiralia</taxon>
        <taxon>Lophotrochozoa</taxon>
        <taxon>Mollusca</taxon>
        <taxon>Bivalvia</taxon>
        <taxon>Autobranchia</taxon>
        <taxon>Pteriomorphia</taxon>
        <taxon>Mytilida</taxon>
        <taxon>Mytiloidea</taxon>
        <taxon>Mytilidae</taxon>
        <taxon>Mytilinae</taxon>
        <taxon>Mytilus</taxon>
    </lineage>
</organism>
<evidence type="ECO:0000256" key="6">
    <source>
        <dbReference type="ARBA" id="ARBA00022694"/>
    </source>
</evidence>
<dbReference type="Gene3D" id="3.30.110.20">
    <property type="entry name" value="Alba-like domain"/>
    <property type="match status" value="1"/>
</dbReference>
<name>A0A8S3SMZ4_MYTED</name>
<dbReference type="AlphaFoldDB" id="A0A8S3SMZ4"/>
<dbReference type="OrthoDB" id="416729at2759"/>
<dbReference type="PANTHER" id="PTHR15314">
    <property type="entry name" value="RIBONUCLEASE P PROTEIN SUBUNIT P20"/>
    <property type="match status" value="1"/>
</dbReference>
<evidence type="ECO:0000256" key="4">
    <source>
        <dbReference type="ARBA" id="ARBA00022490"/>
    </source>
</evidence>
<evidence type="ECO:0000256" key="9">
    <source>
        <dbReference type="ARBA" id="ARBA00064615"/>
    </source>
</evidence>
<dbReference type="FunFam" id="3.30.110.20:FF:000002">
    <property type="entry name" value="Ribonuclease P protein subunit p20"/>
    <property type="match status" value="1"/>
</dbReference>
<evidence type="ECO:0000256" key="3">
    <source>
        <dbReference type="ARBA" id="ARBA00008018"/>
    </source>
</evidence>
<reference evidence="11" key="1">
    <citation type="submission" date="2021-03" db="EMBL/GenBank/DDBJ databases">
        <authorList>
            <person name="Bekaert M."/>
        </authorList>
    </citation>
    <scope>NUCLEOTIDE SEQUENCE</scope>
</reference>
<dbReference type="GO" id="GO:0016787">
    <property type="term" value="F:hydrolase activity"/>
    <property type="evidence" value="ECO:0007669"/>
    <property type="project" value="UniProtKB-KW"/>
</dbReference>
<dbReference type="GO" id="GO:0003676">
    <property type="term" value="F:nucleic acid binding"/>
    <property type="evidence" value="ECO:0007669"/>
    <property type="project" value="InterPro"/>
</dbReference>
<accession>A0A8S3SMZ4</accession>
<comment type="similarity">
    <text evidence="3">Belongs to the histone-like Alba family.</text>
</comment>
<keyword evidence="4" id="KW-0963">Cytoplasm</keyword>
<keyword evidence="12" id="KW-1185">Reference proteome</keyword>
<evidence type="ECO:0000256" key="10">
    <source>
        <dbReference type="ARBA" id="ARBA00068472"/>
    </source>
</evidence>
<dbReference type="InterPro" id="IPR014612">
    <property type="entry name" value="Pop7/Rpp20"/>
</dbReference>
<keyword evidence="6" id="KW-0819">tRNA processing</keyword>
<comment type="caution">
    <text evidence="11">The sequence shown here is derived from an EMBL/GenBank/DDBJ whole genome shotgun (WGS) entry which is preliminary data.</text>
</comment>
<dbReference type="GO" id="GO:0001682">
    <property type="term" value="P:tRNA 5'-leader removal"/>
    <property type="evidence" value="ECO:0007669"/>
    <property type="project" value="InterPro"/>
</dbReference>
<dbReference type="Pfam" id="PF12328">
    <property type="entry name" value="Rpp20"/>
    <property type="match status" value="1"/>
</dbReference>
<keyword evidence="7" id="KW-0539">Nucleus</keyword>
<comment type="subunit">
    <text evidence="9">Component of nuclear RNase P and RNase MRP complexes. RNase P consists of a catalytic RNA moiety and 10 different protein chains; POP1, POP4, POP5, POP7, RPP14, RPP21, RPP25, RPP30, RPP38 and RPP40. Within the RNase P complex, POP1, POP7 and RPP25 form the 'finger' subcomplex, POP5, RPP14, RPP40 and homodimeric RPP30 form the 'palm' subcomplex, and RPP21, POP4 and RPP38 form the 'wrist' subcomplex. All subunits of the RNase P complex interact with the catalytic RNA. Several subunits of RNase P are also part of the RNase MRP complex. RNase MRP consists of a catalytic RNA moiety and about 8 protein subunits; POP1, POP7, RPP25, RPP30, RPP38, RPP40 and possibly also POP4 and POP5. Interacts with SMN1. POP7 forms a heterodimer with RPP25 that binds to the P3 stem loop of the catalytic RNA.</text>
</comment>
<comment type="subcellular location">
    <subcellularLocation>
        <location evidence="1">Cytoplasmic granule</location>
    </subcellularLocation>
    <subcellularLocation>
        <location evidence="2">Nucleus</location>
        <location evidence="2">Nucleolus</location>
    </subcellularLocation>
</comment>
<dbReference type="EMBL" id="CAJPWZ010001594">
    <property type="protein sequence ID" value="CAG2218269.1"/>
    <property type="molecule type" value="Genomic_DNA"/>
</dbReference>
<dbReference type="GO" id="GO:0005655">
    <property type="term" value="C:nucleolar ribonuclease P complex"/>
    <property type="evidence" value="ECO:0007669"/>
    <property type="project" value="InterPro"/>
</dbReference>
<evidence type="ECO:0000256" key="2">
    <source>
        <dbReference type="ARBA" id="ARBA00004604"/>
    </source>
</evidence>
<evidence type="ECO:0000256" key="5">
    <source>
        <dbReference type="ARBA" id="ARBA00022552"/>
    </source>
</evidence>
<dbReference type="GO" id="GO:0000172">
    <property type="term" value="C:ribonuclease MRP complex"/>
    <property type="evidence" value="ECO:0007669"/>
    <property type="project" value="InterPro"/>
</dbReference>
<evidence type="ECO:0000313" key="11">
    <source>
        <dbReference type="EMBL" id="CAG2218269.1"/>
    </source>
</evidence>
<dbReference type="GO" id="GO:0006364">
    <property type="term" value="P:rRNA processing"/>
    <property type="evidence" value="ECO:0007669"/>
    <property type="project" value="UniProtKB-KW"/>
</dbReference>
<evidence type="ECO:0000256" key="7">
    <source>
        <dbReference type="ARBA" id="ARBA00023242"/>
    </source>
</evidence>
<evidence type="ECO:0000256" key="1">
    <source>
        <dbReference type="ARBA" id="ARBA00004463"/>
    </source>
</evidence>
<sequence>MNRLKKTNSCSEPTPTSTGWSKFAEIKDLIDKEEFSLRKRLPRKLPKRKNDVYVSRRTNFKQQLERCHKLMNSGNEVYIHGLGAAINRAVNLALEVKKSSIGNVETETQTSTVELVDDLEPETDEHEPEIFIRNNSAVHIKVFKVTGTSVEPEQIQLT</sequence>
<proteinExistence type="inferred from homology"/>
<comment type="function">
    <text evidence="8">Component of ribonuclease P, a ribonucleoprotein complex that generates mature tRNA molecules by cleaving their 5'-ends. Also a component of the MRP ribonuclease complex, which cleaves pre-rRNA sequences.</text>
</comment>
<dbReference type="SUPFAM" id="SSF82704">
    <property type="entry name" value="AlbA-like"/>
    <property type="match status" value="1"/>
</dbReference>
<evidence type="ECO:0000313" key="12">
    <source>
        <dbReference type="Proteomes" id="UP000683360"/>
    </source>
</evidence>
<keyword evidence="5" id="KW-0698">rRNA processing</keyword>
<protein>
    <recommendedName>
        <fullName evidence="10">Ribonuclease P protein subunit p20</fullName>
    </recommendedName>
</protein>
<dbReference type="PANTHER" id="PTHR15314:SF1">
    <property type="entry name" value="RIBONUCLEASE P PROTEIN SUBUNIT P20"/>
    <property type="match status" value="1"/>
</dbReference>